<keyword evidence="2" id="KW-0472">Membrane</keyword>
<keyword evidence="4" id="KW-1185">Reference proteome</keyword>
<keyword evidence="2" id="KW-0812">Transmembrane</keyword>
<feature type="region of interest" description="Disordered" evidence="1">
    <location>
        <begin position="103"/>
        <end position="122"/>
    </location>
</feature>
<sequence length="122" mass="13064">MPLPELTASIDTMLSAENLGAFFASRWGQYAMIITFFGLVITFLRVLYGPKGFFRDPEWDRWNEAALRKEEEDAAQSAAAVRGETAAVSSVAEGQVVPADAAPGSVAPVKVSQPGSEAERDG</sequence>
<accession>Q72CC8</accession>
<gene>
    <name evidence="3" type="ordered locus">DVU_1355</name>
</gene>
<proteinExistence type="predicted"/>
<evidence type="ECO:0000313" key="4">
    <source>
        <dbReference type="Proteomes" id="UP000002194"/>
    </source>
</evidence>
<dbReference type="KEGG" id="dvu:DVU_1355"/>
<dbReference type="EMBL" id="AE017285">
    <property type="protein sequence ID" value="AAS95833.1"/>
    <property type="molecule type" value="Genomic_DNA"/>
</dbReference>
<dbReference type="Proteomes" id="UP000002194">
    <property type="component" value="Chromosome"/>
</dbReference>
<feature type="transmembrane region" description="Helical" evidence="2">
    <location>
        <begin position="27"/>
        <end position="48"/>
    </location>
</feature>
<dbReference type="OrthoDB" id="5471551at2"/>
<dbReference type="EnsemblBacteria" id="AAS95833">
    <property type="protein sequence ID" value="AAS95833"/>
    <property type="gene ID" value="DVU_1355"/>
</dbReference>
<evidence type="ECO:0000256" key="2">
    <source>
        <dbReference type="SAM" id="Phobius"/>
    </source>
</evidence>
<dbReference type="PaxDb" id="882-DVU_1355"/>
<dbReference type="AlphaFoldDB" id="Q72CC8"/>
<protein>
    <submittedName>
        <fullName evidence="3">Uncharacterized protein</fullName>
    </submittedName>
</protein>
<dbReference type="eggNOG" id="ENOG50318DK">
    <property type="taxonomic scope" value="Bacteria"/>
</dbReference>
<dbReference type="STRING" id="882.DVU_1355"/>
<organism evidence="3 4">
    <name type="scientific">Nitratidesulfovibrio vulgaris (strain ATCC 29579 / DSM 644 / CCUG 34227 / NCIMB 8303 / VKM B-1760 / Hildenborough)</name>
    <name type="common">Desulfovibrio vulgaris</name>
    <dbReference type="NCBI Taxonomy" id="882"/>
    <lineage>
        <taxon>Bacteria</taxon>
        <taxon>Pseudomonadati</taxon>
        <taxon>Thermodesulfobacteriota</taxon>
        <taxon>Desulfovibrionia</taxon>
        <taxon>Desulfovibrionales</taxon>
        <taxon>Desulfovibrionaceae</taxon>
        <taxon>Nitratidesulfovibrio</taxon>
    </lineage>
</organism>
<reference evidence="3 4" key="1">
    <citation type="journal article" date="2004" name="Nat. Biotechnol.">
        <title>The genome sequence of the anaerobic, sulfate-reducing bacterium Desulfovibrio vulgaris Hildenborough.</title>
        <authorList>
            <person name="Heidelberg J.F."/>
            <person name="Seshadri R."/>
            <person name="Haveman S.A."/>
            <person name="Hemme C.L."/>
            <person name="Paulsen I.T."/>
            <person name="Kolonay J.F."/>
            <person name="Eisen J.A."/>
            <person name="Ward N."/>
            <person name="Methe B."/>
            <person name="Brinkac L.M."/>
            <person name="Daugherty S.C."/>
            <person name="Deboy R.T."/>
            <person name="Dodson R.J."/>
            <person name="Durkin A.S."/>
            <person name="Madupu R."/>
            <person name="Nelson W.C."/>
            <person name="Sullivan S.A."/>
            <person name="Fouts D."/>
            <person name="Haft D.H."/>
            <person name="Selengut J."/>
            <person name="Peterson J.D."/>
            <person name="Davidsen T.M."/>
            <person name="Zafar N."/>
            <person name="Zhou L."/>
            <person name="Radune D."/>
            <person name="Dimitrov G."/>
            <person name="Hance M."/>
            <person name="Tran K."/>
            <person name="Khouri H."/>
            <person name="Gill J."/>
            <person name="Utterback T.R."/>
            <person name="Feldblyum T.V."/>
            <person name="Wall J.D."/>
            <person name="Voordouw G."/>
            <person name="Fraser C.M."/>
        </authorList>
    </citation>
    <scope>NUCLEOTIDE SEQUENCE [LARGE SCALE GENOMIC DNA]</scope>
    <source>
        <strain evidence="4">ATCC 29579 / DSM 644 / NCIMB 8303 / VKM B-1760 / Hildenborough</strain>
    </source>
</reference>
<evidence type="ECO:0000313" key="3">
    <source>
        <dbReference type="EMBL" id="AAS95833.1"/>
    </source>
</evidence>
<evidence type="ECO:0000256" key="1">
    <source>
        <dbReference type="SAM" id="MobiDB-lite"/>
    </source>
</evidence>
<name>Q72CC8_NITV2</name>
<dbReference type="RefSeq" id="WP_010938650.1">
    <property type="nucleotide sequence ID" value="NC_002937.3"/>
</dbReference>
<keyword evidence="2" id="KW-1133">Transmembrane helix</keyword>
<dbReference type="HOGENOM" id="CLU_2166942_0_0_7"/>
<dbReference type="PATRIC" id="fig|882.5.peg.1266"/>